<dbReference type="PROSITE" id="PS50920">
    <property type="entry name" value="SOLCAR"/>
    <property type="match status" value="3"/>
</dbReference>
<comment type="subcellular location">
    <subcellularLocation>
        <location evidence="1">Membrane</location>
        <topology evidence="1">Multi-pass membrane protein</topology>
    </subcellularLocation>
</comment>
<dbReference type="InterPro" id="IPR023395">
    <property type="entry name" value="MCP_dom_sf"/>
</dbReference>
<dbReference type="InterPro" id="IPR018108">
    <property type="entry name" value="MCP_transmembrane"/>
</dbReference>
<dbReference type="PANTHER" id="PTHR45618">
    <property type="entry name" value="MITOCHONDRIAL DICARBOXYLATE CARRIER-RELATED"/>
    <property type="match status" value="1"/>
</dbReference>
<protein>
    <submittedName>
        <fullName evidence="10">Solute carrier family 25 member 10b</fullName>
    </submittedName>
</protein>
<reference evidence="10" key="2">
    <citation type="submission" date="2025-08" db="UniProtKB">
        <authorList>
            <consortium name="Ensembl"/>
        </authorList>
    </citation>
    <scope>IDENTIFICATION</scope>
</reference>
<dbReference type="Proteomes" id="UP000314982">
    <property type="component" value="Unassembled WGS sequence"/>
</dbReference>
<evidence type="ECO:0000256" key="3">
    <source>
        <dbReference type="ARBA" id="ARBA00022448"/>
    </source>
</evidence>
<keyword evidence="4 8" id="KW-0812">Transmembrane</keyword>
<feature type="repeat" description="Solcar" evidence="8">
    <location>
        <begin position="100"/>
        <end position="169"/>
    </location>
</feature>
<evidence type="ECO:0000256" key="6">
    <source>
        <dbReference type="ARBA" id="ARBA00022989"/>
    </source>
</evidence>
<organism evidence="10 11">
    <name type="scientific">Hucho hucho</name>
    <name type="common">huchen</name>
    <dbReference type="NCBI Taxonomy" id="62062"/>
    <lineage>
        <taxon>Eukaryota</taxon>
        <taxon>Metazoa</taxon>
        <taxon>Chordata</taxon>
        <taxon>Craniata</taxon>
        <taxon>Vertebrata</taxon>
        <taxon>Euteleostomi</taxon>
        <taxon>Actinopterygii</taxon>
        <taxon>Neopterygii</taxon>
        <taxon>Teleostei</taxon>
        <taxon>Protacanthopterygii</taxon>
        <taxon>Salmoniformes</taxon>
        <taxon>Salmonidae</taxon>
        <taxon>Salmoninae</taxon>
        <taxon>Hucho</taxon>
    </lineage>
</organism>
<name>A0A4W5LKB4_9TELE</name>
<evidence type="ECO:0000256" key="2">
    <source>
        <dbReference type="ARBA" id="ARBA00006375"/>
    </source>
</evidence>
<evidence type="ECO:0000256" key="9">
    <source>
        <dbReference type="RuleBase" id="RU000488"/>
    </source>
</evidence>
<dbReference type="SUPFAM" id="SSF103506">
    <property type="entry name" value="Mitochondrial carrier"/>
    <property type="match status" value="1"/>
</dbReference>
<dbReference type="GeneTree" id="ENSGT00940000156783"/>
<evidence type="ECO:0000256" key="8">
    <source>
        <dbReference type="PROSITE-ProRule" id="PRU00282"/>
    </source>
</evidence>
<keyword evidence="11" id="KW-1185">Reference proteome</keyword>
<evidence type="ECO:0000256" key="4">
    <source>
        <dbReference type="ARBA" id="ARBA00022692"/>
    </source>
</evidence>
<dbReference type="GO" id="GO:0016020">
    <property type="term" value="C:membrane"/>
    <property type="evidence" value="ECO:0007669"/>
    <property type="project" value="UniProtKB-SubCell"/>
</dbReference>
<keyword evidence="3 9" id="KW-0813">Transport</keyword>
<keyword evidence="5" id="KW-0677">Repeat</keyword>
<dbReference type="Gene3D" id="1.50.40.10">
    <property type="entry name" value="Mitochondrial carrier domain"/>
    <property type="match status" value="1"/>
</dbReference>
<reference evidence="11" key="1">
    <citation type="submission" date="2018-06" db="EMBL/GenBank/DDBJ databases">
        <title>Genome assembly of Danube salmon.</title>
        <authorList>
            <person name="Macqueen D.J."/>
            <person name="Gundappa M.K."/>
        </authorList>
    </citation>
    <scope>NUCLEOTIDE SEQUENCE [LARGE SCALE GENOMIC DNA]</scope>
</reference>
<evidence type="ECO:0000256" key="1">
    <source>
        <dbReference type="ARBA" id="ARBA00004141"/>
    </source>
</evidence>
<comment type="similarity">
    <text evidence="2 9">Belongs to the mitochondrial carrier (TC 2.A.29) family.</text>
</comment>
<evidence type="ECO:0000313" key="10">
    <source>
        <dbReference type="Ensembl" id="ENSHHUP00000026471.1"/>
    </source>
</evidence>
<keyword evidence="7 8" id="KW-0472">Membrane</keyword>
<evidence type="ECO:0000313" key="11">
    <source>
        <dbReference type="Proteomes" id="UP000314982"/>
    </source>
</evidence>
<sequence length="264" mass="28908">MTDKRMSRWYFGGLASCGAACCTHPLDLVKVHLQTQQKGKMGMVSMAMQVVKNDGALALYNGLSASLCRQMSYSLTRFAIYETVRDMLSSSNQGPMPFYQKVLLGAFGGFTGGFIGTPADMVNVRMQNDVKLPPELRRKKLFSGATMASSRGALVTVGQLACYDQAKQLVLSSGFMGDNILTHFLSSFIAGGCATFLCQPLDVMKTRLMNSKGEYSVRRVRMLTNCPMALQGLVPAGIRLIPHTVLTFIFLEQLRNNFGIIVIS</sequence>
<feature type="repeat" description="Solcar" evidence="8">
    <location>
        <begin position="178"/>
        <end position="257"/>
    </location>
</feature>
<evidence type="ECO:0000256" key="5">
    <source>
        <dbReference type="ARBA" id="ARBA00022737"/>
    </source>
</evidence>
<keyword evidence="6" id="KW-1133">Transmembrane helix</keyword>
<dbReference type="Pfam" id="PF00153">
    <property type="entry name" value="Mito_carr"/>
    <property type="match status" value="3"/>
</dbReference>
<evidence type="ECO:0000256" key="7">
    <source>
        <dbReference type="ARBA" id="ARBA00023136"/>
    </source>
</evidence>
<dbReference type="InterPro" id="IPR050391">
    <property type="entry name" value="Mito_Metabolite_Transporter"/>
</dbReference>
<feature type="repeat" description="Solcar" evidence="8">
    <location>
        <begin position="3"/>
        <end position="87"/>
    </location>
</feature>
<accession>A0A4W5LKB4</accession>
<reference evidence="10" key="3">
    <citation type="submission" date="2025-09" db="UniProtKB">
        <authorList>
            <consortium name="Ensembl"/>
        </authorList>
    </citation>
    <scope>IDENTIFICATION</scope>
</reference>
<proteinExistence type="inferred from homology"/>
<dbReference type="AlphaFoldDB" id="A0A4W5LKB4"/>
<dbReference type="Ensembl" id="ENSHHUT00000027515.1">
    <property type="protein sequence ID" value="ENSHHUP00000026471.1"/>
    <property type="gene ID" value="ENSHHUG00000016599.1"/>
</dbReference>